<dbReference type="Gene3D" id="1.25.40.10">
    <property type="entry name" value="Tetratricopeptide repeat domain"/>
    <property type="match status" value="1"/>
</dbReference>
<keyword evidence="1" id="KW-0547">Nucleotide-binding</keyword>
<comment type="caution">
    <text evidence="4">The sequence shown here is derived from an EMBL/GenBank/DDBJ whole genome shotgun (WGS) entry which is preliminary data.</text>
</comment>
<dbReference type="SUPFAM" id="SSF52540">
    <property type="entry name" value="P-loop containing nucleoside triphosphate hydrolases"/>
    <property type="match status" value="1"/>
</dbReference>
<dbReference type="InterPro" id="IPR011990">
    <property type="entry name" value="TPR-like_helical_dom_sf"/>
</dbReference>
<comment type="similarity">
    <text evidence="3">Belongs to the Rv0495c family.</text>
</comment>
<dbReference type="SUPFAM" id="SSF48452">
    <property type="entry name" value="TPR-like"/>
    <property type="match status" value="1"/>
</dbReference>
<dbReference type="Proteomes" id="UP000430692">
    <property type="component" value="Unassembled WGS sequence"/>
</dbReference>
<keyword evidence="5" id="KW-1185">Reference proteome</keyword>
<evidence type="ECO:0000256" key="3">
    <source>
        <dbReference type="ARBA" id="ARBA00093770"/>
    </source>
</evidence>
<dbReference type="EMBL" id="WUUL01000013">
    <property type="protein sequence ID" value="MXQ55311.1"/>
    <property type="molecule type" value="Genomic_DNA"/>
</dbReference>
<sequence length="1158" mass="133743">MKLDFKSNDFIGRDKELAKLLDIYEDTKAGNTNVVILEADTGIGKTRLIQELYHYLTIYDDEPNYWPDNLEDTKHTMTIVPEFEVLENNKELQMPWMWVAMRCQNQDERNSHYHTTALNQIRKQIKLHLGGLIEQKRQSADNRKAVRNGVSLFVNYAFPGSGAAVSLVADILTGLDSGLNTYESLKNMWSNWRNNKDNLHKDRNAILAQQEYTSFIDQTMDLFSTILSTNKKEHKLPLILVVDDAQWADPLTLAFTKRLVETGVEKQWPILILCTCWESSLKAQILTPTSEGLVHFGDLVNQLEEINRTHLIKMRKLSNTHMEQIISLELNHINAEAKKRLAVECSGDLELLWDSIKRIKNIPGLIGPTGDLQIPLSRLHFSSNKKKEIAREKILDLGIEKVLLLAWGSAQGIKFSKPFLERCIQTFKHDFQVDLSHFYHLETPDNLIKIKKHVAFEQMSNFNRRLYYEIAREILEDLPHRSQIDAILLEFYTEIISTSQIDTLDSYEQITIYEEFRYHVEKSNQQAALHELYSLSGIRLLELCLQNGFFKSCIEIGDSLLASSHLSNENYKYVLSILIKASFDAGEVELEEIYIKLYSENTFLNNEKDQDLLGLLYKSKYHQRLFHTEKAVSLAEKAVHKASATKDYQAYKCHEQLVNAYFYAGLNQQGFAALNKMEREFQDFLEDNKRINASFHHTFALLCHNVDLNQQVVERAFTCKSAYSGFHDTYNHMLSRVNLADGYMGIGMLAEAEQEIERVYKRAKSSNWVNAHNIAAICYGNILTIQGRLSEAFQFYEEGIHLSKQIKHNWDLYYGLIWRSICLARFGDPASIRNLVTYKIECDNRGYQYLSSLAAAFSLLASAFLVKKHPNAKEMLTSIDKDSTPGLYAQAVAAYLQIEEIIENEKVNLMHEMISSAIDCEGIKGFPEVMSDCIQEIREKELNKELLSSFDLWNKKYIQPVLRFRHDVLHQLEQEYGAEPKMKSCALQCEAICCYDGVYLLENEEEMLKTTVHRYPEFFPHLPDEFIVDGNWQDIQVGRKTAVKPYNYSSEHFPSHFEKTRCVFALENGLCSLQKAATELDFHPWKFKPTACWSFPIRLNTGKISGPATEDEPDPDYVDDNYPGYSKYVPCGKHHDDGTSWAKHYQQELQYLKQKLKK</sequence>
<dbReference type="GO" id="GO:0005524">
    <property type="term" value="F:ATP binding"/>
    <property type="evidence" value="ECO:0007669"/>
    <property type="project" value="UniProtKB-KW"/>
</dbReference>
<evidence type="ECO:0000256" key="2">
    <source>
        <dbReference type="ARBA" id="ARBA00022840"/>
    </source>
</evidence>
<evidence type="ECO:0000313" key="4">
    <source>
        <dbReference type="EMBL" id="MXQ55311.1"/>
    </source>
</evidence>
<dbReference type="InterPro" id="IPR027417">
    <property type="entry name" value="P-loop_NTPase"/>
</dbReference>
<dbReference type="Gene3D" id="3.40.50.300">
    <property type="entry name" value="P-loop containing nucleotide triphosphate hydrolases"/>
    <property type="match status" value="1"/>
</dbReference>
<dbReference type="PANTHER" id="PTHR16305">
    <property type="entry name" value="TESTICULAR SOLUBLE ADENYLYL CYCLASE"/>
    <property type="match status" value="1"/>
</dbReference>
<dbReference type="AlphaFoldDB" id="A0A6I4VXB4"/>
<name>A0A6I4VXB4_9BACL</name>
<evidence type="ECO:0000256" key="1">
    <source>
        <dbReference type="ARBA" id="ARBA00022741"/>
    </source>
</evidence>
<gene>
    <name evidence="4" type="ORF">GSM42_16630</name>
</gene>
<organism evidence="4 5">
    <name type="scientific">Shimazuella alba</name>
    <dbReference type="NCBI Taxonomy" id="2690964"/>
    <lineage>
        <taxon>Bacteria</taxon>
        <taxon>Bacillati</taxon>
        <taxon>Bacillota</taxon>
        <taxon>Bacilli</taxon>
        <taxon>Bacillales</taxon>
        <taxon>Thermoactinomycetaceae</taxon>
        <taxon>Shimazuella</taxon>
    </lineage>
</organism>
<protein>
    <submittedName>
        <fullName evidence="4">AAA family ATPase</fullName>
    </submittedName>
</protein>
<reference evidence="4 5" key="1">
    <citation type="submission" date="2019-12" db="EMBL/GenBank/DDBJ databases">
        <title>Whole-genome analyses of novel actinobacteria.</title>
        <authorList>
            <person name="Sahin N."/>
            <person name="Saygin H."/>
        </authorList>
    </citation>
    <scope>NUCLEOTIDE SEQUENCE [LARGE SCALE GENOMIC DNA]</scope>
    <source>
        <strain evidence="4 5">KC615</strain>
    </source>
</reference>
<dbReference type="PANTHER" id="PTHR16305:SF28">
    <property type="entry name" value="GUANYLATE CYCLASE DOMAIN-CONTAINING PROTEIN"/>
    <property type="match status" value="1"/>
</dbReference>
<keyword evidence="2" id="KW-0067">ATP-binding</keyword>
<dbReference type="RefSeq" id="WP_160802662.1">
    <property type="nucleotide sequence ID" value="NZ_WUUL01000013.1"/>
</dbReference>
<dbReference type="GO" id="GO:0004016">
    <property type="term" value="F:adenylate cyclase activity"/>
    <property type="evidence" value="ECO:0007669"/>
    <property type="project" value="TreeGrafter"/>
</dbReference>
<proteinExistence type="inferred from homology"/>
<evidence type="ECO:0000313" key="5">
    <source>
        <dbReference type="Proteomes" id="UP000430692"/>
    </source>
</evidence>
<dbReference type="GO" id="GO:0005737">
    <property type="term" value="C:cytoplasm"/>
    <property type="evidence" value="ECO:0007669"/>
    <property type="project" value="TreeGrafter"/>
</dbReference>
<dbReference type="Pfam" id="PF11307">
    <property type="entry name" value="DUF3109"/>
    <property type="match status" value="1"/>
</dbReference>
<dbReference type="InterPro" id="IPR021458">
    <property type="entry name" value="Rv0495c"/>
</dbReference>
<accession>A0A6I4VXB4</accession>